<dbReference type="InterPro" id="IPR012902">
    <property type="entry name" value="N_methyl_site"/>
</dbReference>
<keyword evidence="3" id="KW-1185">Reference proteome</keyword>
<feature type="transmembrane region" description="Helical" evidence="1">
    <location>
        <begin position="12"/>
        <end position="33"/>
    </location>
</feature>
<accession>A0A917CF47</accession>
<reference evidence="2" key="2">
    <citation type="submission" date="2020-09" db="EMBL/GenBank/DDBJ databases">
        <authorList>
            <person name="Sun Q."/>
            <person name="Zhou Y."/>
        </authorList>
    </citation>
    <scope>NUCLEOTIDE SEQUENCE</scope>
    <source>
        <strain evidence="2">CGMCC 1.12726</strain>
    </source>
</reference>
<dbReference type="PROSITE" id="PS00409">
    <property type="entry name" value="PROKAR_NTER_METHYL"/>
    <property type="match status" value="1"/>
</dbReference>
<dbReference type="EMBL" id="BMFO01000001">
    <property type="protein sequence ID" value="GGF85532.1"/>
    <property type="molecule type" value="Genomic_DNA"/>
</dbReference>
<name>A0A917CF47_9GAMM</name>
<keyword evidence="1" id="KW-1133">Transmembrane helix</keyword>
<evidence type="ECO:0000313" key="2">
    <source>
        <dbReference type="EMBL" id="GGF85532.1"/>
    </source>
</evidence>
<dbReference type="NCBIfam" id="TIGR02532">
    <property type="entry name" value="IV_pilin_GFxxxE"/>
    <property type="match status" value="1"/>
</dbReference>
<protein>
    <recommendedName>
        <fullName evidence="4">Prepilin-type N-terminal cleavage/methylation domain-containing protein</fullName>
    </recommendedName>
</protein>
<keyword evidence="1" id="KW-0472">Membrane</keyword>
<dbReference type="Pfam" id="PF07963">
    <property type="entry name" value="N_methyl"/>
    <property type="match status" value="1"/>
</dbReference>
<dbReference type="Proteomes" id="UP000632858">
    <property type="component" value="Unassembled WGS sequence"/>
</dbReference>
<dbReference type="RefSeq" id="WP_188447284.1">
    <property type="nucleotide sequence ID" value="NZ_BMFO01000001.1"/>
</dbReference>
<evidence type="ECO:0008006" key="4">
    <source>
        <dbReference type="Google" id="ProtNLM"/>
    </source>
</evidence>
<evidence type="ECO:0000256" key="1">
    <source>
        <dbReference type="SAM" id="Phobius"/>
    </source>
</evidence>
<dbReference type="AlphaFoldDB" id="A0A917CF47"/>
<reference evidence="2" key="1">
    <citation type="journal article" date="2014" name="Int. J. Syst. Evol. Microbiol.">
        <title>Complete genome sequence of Corynebacterium casei LMG S-19264T (=DSM 44701T), isolated from a smear-ripened cheese.</title>
        <authorList>
            <consortium name="US DOE Joint Genome Institute (JGI-PGF)"/>
            <person name="Walter F."/>
            <person name="Albersmeier A."/>
            <person name="Kalinowski J."/>
            <person name="Ruckert C."/>
        </authorList>
    </citation>
    <scope>NUCLEOTIDE SEQUENCE</scope>
    <source>
        <strain evidence="2">CGMCC 1.12726</strain>
    </source>
</reference>
<keyword evidence="1" id="KW-0812">Transmembrane</keyword>
<comment type="caution">
    <text evidence="2">The sequence shown here is derived from an EMBL/GenBank/DDBJ whole genome shotgun (WGS) entry which is preliminary data.</text>
</comment>
<organism evidence="2 3">
    <name type="scientific">Arenimonas maotaiensis</name>
    <dbReference type="NCBI Taxonomy" id="1446479"/>
    <lineage>
        <taxon>Bacteria</taxon>
        <taxon>Pseudomonadati</taxon>
        <taxon>Pseudomonadota</taxon>
        <taxon>Gammaproteobacteria</taxon>
        <taxon>Lysobacterales</taxon>
        <taxon>Lysobacteraceae</taxon>
        <taxon>Arenimonas</taxon>
    </lineage>
</organism>
<evidence type="ECO:0000313" key="3">
    <source>
        <dbReference type="Proteomes" id="UP000632858"/>
    </source>
</evidence>
<sequence>MNRKHSRGLSLVELMIALAIGLIVVGAVLAFTLSSLTANSEYVQSTRLSQELRNSMDFVSRELRRAGYDQSQAGFIAASPINNPVVSRFSYIYIENNAADDGDSADDEGCVIYAYDRAGGTFGSIDLANGEIRAIRRVVREVDGVDVGVLEVAESASGITPTCGGAAPDYTSYPASCSSAGWCPLSDPRLVNITGFTLDTSGYIVQAKTATSTAVTMREIGIDLQGQLRQSTDGTFTRGIRSTVKVRADCLEASDVCDDAPAGT</sequence>
<gene>
    <name evidence="2" type="ORF">GCM10010960_04430</name>
</gene>
<proteinExistence type="predicted"/>